<protein>
    <submittedName>
        <fullName evidence="1">Uncharacterized protein</fullName>
    </submittedName>
</protein>
<gene>
    <name evidence="1" type="ORF">H340_24085</name>
</gene>
<comment type="caution">
    <text evidence="1">The sequence shown here is derived from an EMBL/GenBank/DDBJ whole genome shotgun (WGS) entry which is preliminary data.</text>
</comment>
<dbReference type="Proteomes" id="UP000011740">
    <property type="component" value="Unassembled WGS sequence"/>
</dbReference>
<sequence>MTVNTGEQVLGLFDVLPDTFAKIPETLDTASKKDVVSRIERAVSVREWRERTGAEAGL</sequence>
<evidence type="ECO:0000313" key="1">
    <source>
        <dbReference type="EMBL" id="EME97919.1"/>
    </source>
</evidence>
<reference evidence="1 2" key="1">
    <citation type="journal article" date="2013" name="Genome Announc.">
        <title>Whole-Genome Shotgun Assembly and Analysis of the Genome of Streptomyces mobaraensis DSM 40847, a Strain for Industrial Production of Microbial Transglutaminase.</title>
        <authorList>
            <person name="Yang H."/>
            <person name="He T."/>
            <person name="Wu W."/>
            <person name="Zhu W."/>
            <person name="Lu B."/>
            <person name="Sun W."/>
        </authorList>
    </citation>
    <scope>NUCLEOTIDE SEQUENCE [LARGE SCALE GENOMIC DNA]</scope>
    <source>
        <strain evidence="1 2">DSM 40847</strain>
    </source>
</reference>
<organism evidence="1 2">
    <name type="scientific">Streptomyces mobaraensis (strain ATCC 29032 / DSM 40847 / JCM 4168 / NBRC 13819 / NCIMB 11159 / IPCR 16-22)</name>
    <dbReference type="NCBI Taxonomy" id="1223523"/>
    <lineage>
        <taxon>Bacteria</taxon>
        <taxon>Bacillati</taxon>
        <taxon>Actinomycetota</taxon>
        <taxon>Actinomycetes</taxon>
        <taxon>Kitasatosporales</taxon>
        <taxon>Streptomycetaceae</taxon>
        <taxon>Streptomyces</taxon>
    </lineage>
</organism>
<proteinExistence type="predicted"/>
<dbReference type="PATRIC" id="fig|1223523.3.peg.4892"/>
<evidence type="ECO:0000313" key="2">
    <source>
        <dbReference type="Proteomes" id="UP000011740"/>
    </source>
</evidence>
<dbReference type="AlphaFoldDB" id="M3BEE5"/>
<accession>M3BEE5</accession>
<name>M3BEE5_STRM1</name>
<dbReference type="EMBL" id="AORZ01000096">
    <property type="protein sequence ID" value="EME97919.1"/>
    <property type="molecule type" value="Genomic_DNA"/>
</dbReference>